<organism evidence="1 2">
    <name type="scientific">Alcaligenes endophyticus</name>
    <dbReference type="NCBI Taxonomy" id="1929088"/>
    <lineage>
        <taxon>Bacteria</taxon>
        <taxon>Pseudomonadati</taxon>
        <taxon>Pseudomonadota</taxon>
        <taxon>Betaproteobacteria</taxon>
        <taxon>Burkholderiales</taxon>
        <taxon>Alcaligenaceae</taxon>
        <taxon>Alcaligenes</taxon>
    </lineage>
</organism>
<comment type="caution">
    <text evidence="1">The sequence shown here is derived from an EMBL/GenBank/DDBJ whole genome shotgun (WGS) entry which is preliminary data.</text>
</comment>
<evidence type="ECO:0000313" key="2">
    <source>
        <dbReference type="Proteomes" id="UP001168613"/>
    </source>
</evidence>
<gene>
    <name evidence="1" type="ORF">LMS43_09065</name>
</gene>
<dbReference type="EMBL" id="JAJHNU010000002">
    <property type="protein sequence ID" value="MDN4121437.1"/>
    <property type="molecule type" value="Genomic_DNA"/>
</dbReference>
<sequence length="76" mass="8495">MSITQEGYLQSLSYQLERLYGITSRAQAEDIQAEILRINQAVQTMAATHLNPIQPLISFQAALLSEQDSSNQEEKA</sequence>
<accession>A0ABT8EJG1</accession>
<evidence type="ECO:0000313" key="1">
    <source>
        <dbReference type="EMBL" id="MDN4121437.1"/>
    </source>
</evidence>
<protein>
    <submittedName>
        <fullName evidence="1">Uncharacterized protein</fullName>
    </submittedName>
</protein>
<keyword evidence="2" id="KW-1185">Reference proteome</keyword>
<reference evidence="1" key="1">
    <citation type="submission" date="2021-11" db="EMBL/GenBank/DDBJ databases">
        <title>Draft genome sequence of Alcaligenes endophyticus type strain CCUG 75668T.</title>
        <authorList>
            <person name="Salva-Serra F."/>
            <person name="Duran R.E."/>
            <person name="Seeger M."/>
            <person name="Moore E.R.B."/>
            <person name="Jaen-Luchoro D."/>
        </authorList>
    </citation>
    <scope>NUCLEOTIDE SEQUENCE</scope>
    <source>
        <strain evidence="1">CCUG 75668</strain>
    </source>
</reference>
<name>A0ABT8EJG1_9BURK</name>
<proteinExistence type="predicted"/>
<dbReference type="RefSeq" id="WP_266124117.1">
    <property type="nucleotide sequence ID" value="NZ_JAJHNU010000002.1"/>
</dbReference>
<dbReference type="Proteomes" id="UP001168613">
    <property type="component" value="Unassembled WGS sequence"/>
</dbReference>